<sequence length="198" mass="22721">MDWITGLPPGGDRGYNSCLVIVDRFSKTPIFLPCQKDDTAMDAAPLIWNRVVSWTCIFTNIIRNREPKFTSALWKNLYQLVGTKLSFSTAYHSKTDGLSEIMIQNLVEMVRRVCAYGPELKDCDRFTHYWCTLLLALELAYKRSIHANSNQNPDILEKGWNPRPPQDSFRKDLVKIQTTAASFEGLLEKVRKNAVRCM</sequence>
<name>A0A9Q3BAN8_9BASI</name>
<dbReference type="PANTHER" id="PTHR35046:SF26">
    <property type="entry name" value="RNA-DIRECTED DNA POLYMERASE"/>
    <property type="match status" value="1"/>
</dbReference>
<dbReference type="InterPro" id="IPR036397">
    <property type="entry name" value="RNaseH_sf"/>
</dbReference>
<dbReference type="PROSITE" id="PS50994">
    <property type="entry name" value="INTEGRASE"/>
    <property type="match status" value="1"/>
</dbReference>
<dbReference type="GO" id="GO:0003723">
    <property type="term" value="F:RNA binding"/>
    <property type="evidence" value="ECO:0007669"/>
    <property type="project" value="UniProtKB-KW"/>
</dbReference>
<evidence type="ECO:0000313" key="4">
    <source>
        <dbReference type="Proteomes" id="UP000765509"/>
    </source>
</evidence>
<dbReference type="GO" id="GO:0005634">
    <property type="term" value="C:nucleus"/>
    <property type="evidence" value="ECO:0007669"/>
    <property type="project" value="UniProtKB-ARBA"/>
</dbReference>
<evidence type="ECO:0000259" key="2">
    <source>
        <dbReference type="PROSITE" id="PS50994"/>
    </source>
</evidence>
<protein>
    <recommendedName>
        <fullName evidence="2">Integrase catalytic domain-containing protein</fullName>
    </recommendedName>
</protein>
<dbReference type="SUPFAM" id="SSF53098">
    <property type="entry name" value="Ribonuclease H-like"/>
    <property type="match status" value="1"/>
</dbReference>
<dbReference type="InterPro" id="IPR001584">
    <property type="entry name" value="Integrase_cat-core"/>
</dbReference>
<dbReference type="AlphaFoldDB" id="A0A9Q3BAN8"/>
<keyword evidence="4" id="KW-1185">Reference proteome</keyword>
<dbReference type="Proteomes" id="UP000765509">
    <property type="component" value="Unassembled WGS sequence"/>
</dbReference>
<dbReference type="Gene3D" id="3.30.420.10">
    <property type="entry name" value="Ribonuclease H-like superfamily/Ribonuclease H"/>
    <property type="match status" value="1"/>
</dbReference>
<comment type="caution">
    <text evidence="3">The sequence shown here is derived from an EMBL/GenBank/DDBJ whole genome shotgun (WGS) entry which is preliminary data.</text>
</comment>
<organism evidence="3 4">
    <name type="scientific">Austropuccinia psidii MF-1</name>
    <dbReference type="NCBI Taxonomy" id="1389203"/>
    <lineage>
        <taxon>Eukaryota</taxon>
        <taxon>Fungi</taxon>
        <taxon>Dikarya</taxon>
        <taxon>Basidiomycota</taxon>
        <taxon>Pucciniomycotina</taxon>
        <taxon>Pucciniomycetes</taxon>
        <taxon>Pucciniales</taxon>
        <taxon>Sphaerophragmiaceae</taxon>
        <taxon>Austropuccinia</taxon>
    </lineage>
</organism>
<feature type="domain" description="Integrase catalytic" evidence="2">
    <location>
        <begin position="1"/>
        <end position="161"/>
    </location>
</feature>
<dbReference type="EMBL" id="AVOT02000247">
    <property type="protein sequence ID" value="MBW0461956.1"/>
    <property type="molecule type" value="Genomic_DNA"/>
</dbReference>
<evidence type="ECO:0000256" key="1">
    <source>
        <dbReference type="ARBA" id="ARBA00022884"/>
    </source>
</evidence>
<keyword evidence="1" id="KW-0694">RNA-binding</keyword>
<evidence type="ECO:0000313" key="3">
    <source>
        <dbReference type="EMBL" id="MBW0461956.1"/>
    </source>
</evidence>
<gene>
    <name evidence="3" type="ORF">O181_001671</name>
</gene>
<proteinExistence type="predicted"/>
<dbReference type="InterPro" id="IPR012337">
    <property type="entry name" value="RNaseH-like_sf"/>
</dbReference>
<reference evidence="3" key="1">
    <citation type="submission" date="2021-03" db="EMBL/GenBank/DDBJ databases">
        <title>Draft genome sequence of rust myrtle Austropuccinia psidii MF-1, a brazilian biotype.</title>
        <authorList>
            <person name="Quecine M.C."/>
            <person name="Pachon D.M.R."/>
            <person name="Bonatelli M.L."/>
            <person name="Correr F.H."/>
            <person name="Franceschini L.M."/>
            <person name="Leite T.F."/>
            <person name="Margarido G.R.A."/>
            <person name="Almeida C.A."/>
            <person name="Ferrarezi J.A."/>
            <person name="Labate C.A."/>
        </authorList>
    </citation>
    <scope>NUCLEOTIDE SEQUENCE</scope>
    <source>
        <strain evidence="3">MF-1</strain>
    </source>
</reference>
<dbReference type="GO" id="GO:0015074">
    <property type="term" value="P:DNA integration"/>
    <property type="evidence" value="ECO:0007669"/>
    <property type="project" value="InterPro"/>
</dbReference>
<accession>A0A9Q3BAN8</accession>
<dbReference type="PANTHER" id="PTHR35046">
    <property type="entry name" value="ZINC KNUCKLE (CCHC-TYPE) FAMILY PROTEIN"/>
    <property type="match status" value="1"/>
</dbReference>